<dbReference type="AlphaFoldDB" id="R7W3D0"/>
<protein>
    <submittedName>
        <fullName evidence="1">Uncharacterized protein</fullName>
    </submittedName>
</protein>
<accession>R7W3D0</accession>
<name>R7W3D0_AEGTA</name>
<sequence>MAARSRDPWEFVFLVPVVRRIWAAAAASVAHEVCALPFPPDRASHHRELAAAVASVERACRLCVDVY</sequence>
<proteinExistence type="predicted"/>
<evidence type="ECO:0000313" key="1">
    <source>
        <dbReference type="EnsemblPlants" id="EMT02077"/>
    </source>
</evidence>
<reference evidence="1" key="1">
    <citation type="submission" date="2015-06" db="UniProtKB">
        <authorList>
            <consortium name="EnsemblPlants"/>
        </authorList>
    </citation>
    <scope>IDENTIFICATION</scope>
</reference>
<dbReference type="EnsemblPlants" id="EMT02077">
    <property type="protein sequence ID" value="EMT02077"/>
    <property type="gene ID" value="F775_43072"/>
</dbReference>
<organism evidence="1">
    <name type="scientific">Aegilops tauschii</name>
    <name type="common">Tausch's goatgrass</name>
    <name type="synonym">Aegilops squarrosa</name>
    <dbReference type="NCBI Taxonomy" id="37682"/>
    <lineage>
        <taxon>Eukaryota</taxon>
        <taxon>Viridiplantae</taxon>
        <taxon>Streptophyta</taxon>
        <taxon>Embryophyta</taxon>
        <taxon>Tracheophyta</taxon>
        <taxon>Spermatophyta</taxon>
        <taxon>Magnoliopsida</taxon>
        <taxon>Liliopsida</taxon>
        <taxon>Poales</taxon>
        <taxon>Poaceae</taxon>
        <taxon>BOP clade</taxon>
        <taxon>Pooideae</taxon>
        <taxon>Triticodae</taxon>
        <taxon>Triticeae</taxon>
        <taxon>Triticinae</taxon>
        <taxon>Aegilops</taxon>
    </lineage>
</organism>